<accession>B0DWX6</accession>
<dbReference type="EMBL" id="DS547145">
    <property type="protein sequence ID" value="EDR00888.1"/>
    <property type="molecule type" value="Genomic_DNA"/>
</dbReference>
<dbReference type="RefSeq" id="XP_001888482.1">
    <property type="nucleotide sequence ID" value="XM_001888447.1"/>
</dbReference>
<dbReference type="GeneID" id="6084131"/>
<reference evidence="1 2" key="1">
    <citation type="journal article" date="2008" name="Nature">
        <title>The genome of Laccaria bicolor provides insights into mycorrhizal symbiosis.</title>
        <authorList>
            <person name="Martin F."/>
            <person name="Aerts A."/>
            <person name="Ahren D."/>
            <person name="Brun A."/>
            <person name="Danchin E.G.J."/>
            <person name="Duchaussoy F."/>
            <person name="Gibon J."/>
            <person name="Kohler A."/>
            <person name="Lindquist E."/>
            <person name="Pereda V."/>
            <person name="Salamov A."/>
            <person name="Shapiro H.J."/>
            <person name="Wuyts J."/>
            <person name="Blaudez D."/>
            <person name="Buee M."/>
            <person name="Brokstein P."/>
            <person name="Canbaeck B."/>
            <person name="Cohen D."/>
            <person name="Courty P.E."/>
            <person name="Coutinho P.M."/>
            <person name="Delaruelle C."/>
            <person name="Detter J.C."/>
            <person name="Deveau A."/>
            <person name="DiFazio S."/>
            <person name="Duplessis S."/>
            <person name="Fraissinet-Tachet L."/>
            <person name="Lucic E."/>
            <person name="Frey-Klett P."/>
            <person name="Fourrey C."/>
            <person name="Feussner I."/>
            <person name="Gay G."/>
            <person name="Grimwood J."/>
            <person name="Hoegger P.J."/>
            <person name="Jain P."/>
            <person name="Kilaru S."/>
            <person name="Labbe J."/>
            <person name="Lin Y.C."/>
            <person name="Legue V."/>
            <person name="Le Tacon F."/>
            <person name="Marmeisse R."/>
            <person name="Melayah D."/>
            <person name="Montanini B."/>
            <person name="Muratet M."/>
            <person name="Nehls U."/>
            <person name="Niculita-Hirzel H."/>
            <person name="Oudot-Le Secq M.P."/>
            <person name="Peter M."/>
            <person name="Quesneville H."/>
            <person name="Rajashekar B."/>
            <person name="Reich M."/>
            <person name="Rouhier N."/>
            <person name="Schmutz J."/>
            <person name="Yin T."/>
            <person name="Chalot M."/>
            <person name="Henrissat B."/>
            <person name="Kuees U."/>
            <person name="Lucas S."/>
            <person name="Van de Peer Y."/>
            <person name="Podila G.K."/>
            <person name="Polle A."/>
            <person name="Pukkila P.J."/>
            <person name="Richardson P.M."/>
            <person name="Rouze P."/>
            <person name="Sanders I.R."/>
            <person name="Stajich J.E."/>
            <person name="Tunlid A."/>
            <person name="Tuskan G."/>
            <person name="Grigoriev I.V."/>
        </authorList>
    </citation>
    <scope>NUCLEOTIDE SEQUENCE [LARGE SCALE GENOMIC DNA]</scope>
    <source>
        <strain evidence="2">S238N-H82 / ATCC MYA-4686</strain>
    </source>
</reference>
<evidence type="ECO:0000313" key="2">
    <source>
        <dbReference type="Proteomes" id="UP000001194"/>
    </source>
</evidence>
<keyword evidence="2" id="KW-1185">Reference proteome</keyword>
<dbReference type="KEGG" id="lbc:LACBIDRAFT_312841"/>
<proteinExistence type="predicted"/>
<gene>
    <name evidence="1" type="ORF">LACBIDRAFT_312841</name>
</gene>
<evidence type="ECO:0000313" key="1">
    <source>
        <dbReference type="EMBL" id="EDR00888.1"/>
    </source>
</evidence>
<organism evidence="2">
    <name type="scientific">Laccaria bicolor (strain S238N-H82 / ATCC MYA-4686)</name>
    <name type="common">Bicoloured deceiver</name>
    <name type="synonym">Laccaria laccata var. bicolor</name>
    <dbReference type="NCBI Taxonomy" id="486041"/>
    <lineage>
        <taxon>Eukaryota</taxon>
        <taxon>Fungi</taxon>
        <taxon>Dikarya</taxon>
        <taxon>Basidiomycota</taxon>
        <taxon>Agaricomycotina</taxon>
        <taxon>Agaricomycetes</taxon>
        <taxon>Agaricomycetidae</taxon>
        <taxon>Agaricales</taxon>
        <taxon>Agaricineae</taxon>
        <taxon>Hydnangiaceae</taxon>
        <taxon>Laccaria</taxon>
    </lineage>
</organism>
<dbReference type="InParanoid" id="B0DWX6"/>
<dbReference type="AlphaFoldDB" id="B0DWX6"/>
<dbReference type="Proteomes" id="UP000001194">
    <property type="component" value="Unassembled WGS sequence"/>
</dbReference>
<protein>
    <submittedName>
        <fullName evidence="1">Predicted protein</fullName>
    </submittedName>
</protein>
<name>B0DWX6_LACBS</name>
<sequence>MSMSAKQTINPTRLKLPADVVALSHTHGARVTNMTVVEGEDSGLHQKSGRKAVSAVGV</sequence>
<dbReference type="HOGENOM" id="CLU_2979511_0_0_1"/>